<evidence type="ECO:0000313" key="3">
    <source>
        <dbReference type="Proteomes" id="UP001385389"/>
    </source>
</evidence>
<dbReference type="RefSeq" id="WP_338667023.1">
    <property type="nucleotide sequence ID" value="NZ_CP146609.1"/>
</dbReference>
<gene>
    <name evidence="2" type="ORF">V8V93_13015</name>
</gene>
<protein>
    <submittedName>
        <fullName evidence="2">Uncharacterized protein</fullName>
    </submittedName>
</protein>
<proteinExistence type="predicted"/>
<organism evidence="2 3">
    <name type="scientific">Pseudodesulfovibrio methanolicus</name>
    <dbReference type="NCBI Taxonomy" id="3126690"/>
    <lineage>
        <taxon>Bacteria</taxon>
        <taxon>Pseudomonadati</taxon>
        <taxon>Thermodesulfobacteriota</taxon>
        <taxon>Desulfovibrionia</taxon>
        <taxon>Desulfovibrionales</taxon>
        <taxon>Desulfovibrionaceae</taxon>
    </lineage>
</organism>
<sequence>MKQNRTALILIACAVLLAVGAFLILNRNGEEPSAVRQEVAQPAAEPAKAPDWVDKGQEAKPDYSPSTAEPEKTTPPPAVEAGKHEEPKTIEVSEDKVVTFTFVESLADFLLHRFQPRGPNGKPDSLATAVALNRYYGRELDGFAVSGDDIRASRKAVYDYAFNPGMLKTLYDIYAPAFMVHLVDTAANTEREYVVGKSTENRTLTTEEIKVMLRLNARRIERTAEVFHAFADDPSIIEMAGKYRRAAKAVERANGQLQTAMAEGKATGQASDRLKQAILFRERSRAEIVTHLRRVCQSCPDTELFYLSQWAYRRTLGQPEEKLKAFGTAADLMDDLAGRFRAKAEELKEADSNN</sequence>
<accession>A0ABZ2IVA7</accession>
<evidence type="ECO:0000256" key="1">
    <source>
        <dbReference type="SAM" id="MobiDB-lite"/>
    </source>
</evidence>
<evidence type="ECO:0000313" key="2">
    <source>
        <dbReference type="EMBL" id="WWX21364.1"/>
    </source>
</evidence>
<dbReference type="Proteomes" id="UP001385389">
    <property type="component" value="Chromosome"/>
</dbReference>
<keyword evidence="3" id="KW-1185">Reference proteome</keyword>
<dbReference type="EMBL" id="CP146609">
    <property type="protein sequence ID" value="WWX21364.1"/>
    <property type="molecule type" value="Genomic_DNA"/>
</dbReference>
<reference evidence="2 3" key="1">
    <citation type="submission" date="2024-03" db="EMBL/GenBank/DDBJ databases">
        <title>Phenotype and Genome Characterization of a Sulfate-Reducing Bacterium Pseudodesulfovibrio sp. strain 5S69, isolated from Petroleum Reservoir in Tatarstan (Russia).</title>
        <authorList>
            <person name="Bidzhieva S.K."/>
            <person name="Kadnikov V."/>
            <person name="Tourova T.P."/>
            <person name="Samigullina S.R."/>
            <person name="Sokolova D.S."/>
            <person name="Poltaraus A.B."/>
            <person name="Avtukh A.N."/>
            <person name="Tereshina V.M."/>
            <person name="Mardanov A.V."/>
            <person name="Nazina T.N."/>
        </authorList>
    </citation>
    <scope>NUCLEOTIDE SEQUENCE [LARGE SCALE GENOMIC DNA]</scope>
    <source>
        <strain evidence="2 3">5S69</strain>
    </source>
</reference>
<feature type="region of interest" description="Disordered" evidence="1">
    <location>
        <begin position="35"/>
        <end position="86"/>
    </location>
</feature>
<name>A0ABZ2IVA7_9BACT</name>
<feature type="compositionally biased region" description="Basic and acidic residues" evidence="1">
    <location>
        <begin position="51"/>
        <end position="61"/>
    </location>
</feature>